<dbReference type="GO" id="GO:0004740">
    <property type="term" value="F:pyruvate dehydrogenase (acetyl-transferring) kinase activity"/>
    <property type="evidence" value="ECO:0007669"/>
    <property type="project" value="TreeGrafter"/>
</dbReference>
<feature type="compositionally biased region" description="Polar residues" evidence="8">
    <location>
        <begin position="534"/>
        <end position="543"/>
    </location>
</feature>
<dbReference type="InterPro" id="IPR018955">
    <property type="entry name" value="BCDHK/PDK_N"/>
</dbReference>
<evidence type="ECO:0000256" key="8">
    <source>
        <dbReference type="SAM" id="MobiDB-lite"/>
    </source>
</evidence>
<dbReference type="EMBL" id="MNAD01001599">
    <property type="protein sequence ID" value="OJT03752.1"/>
    <property type="molecule type" value="Genomic_DNA"/>
</dbReference>
<dbReference type="Gene3D" id="1.20.140.20">
    <property type="entry name" value="Alpha-ketoacid/pyruvate dehydrogenase kinase, N-terminal domain"/>
    <property type="match status" value="1"/>
</dbReference>
<feature type="region of interest" description="Disordered" evidence="8">
    <location>
        <begin position="884"/>
        <end position="909"/>
    </location>
</feature>
<dbReference type="GO" id="GO:0010906">
    <property type="term" value="P:regulation of glucose metabolic process"/>
    <property type="evidence" value="ECO:0007669"/>
    <property type="project" value="TreeGrafter"/>
</dbReference>
<dbReference type="GO" id="GO:0005759">
    <property type="term" value="C:mitochondrial matrix"/>
    <property type="evidence" value="ECO:0007669"/>
    <property type="project" value="UniProtKB-SubCell"/>
</dbReference>
<dbReference type="SUPFAM" id="SSF69012">
    <property type="entry name" value="alpha-ketoacid dehydrogenase kinase, N-terminal domain"/>
    <property type="match status" value="1"/>
</dbReference>
<evidence type="ECO:0000256" key="7">
    <source>
        <dbReference type="RuleBase" id="RU366032"/>
    </source>
</evidence>
<reference evidence="10 11" key="1">
    <citation type="submission" date="2016-10" db="EMBL/GenBank/DDBJ databases">
        <title>Genome sequence of the basidiomycete white-rot fungus Trametes pubescens.</title>
        <authorList>
            <person name="Makela M.R."/>
            <person name="Granchi Z."/>
            <person name="Peng M."/>
            <person name="De Vries R.P."/>
            <person name="Grigoriev I."/>
            <person name="Riley R."/>
            <person name="Hilden K."/>
        </authorList>
    </citation>
    <scope>NUCLEOTIDE SEQUENCE [LARGE SCALE GENOMIC DNA]</scope>
    <source>
        <strain evidence="10 11">FBCC735</strain>
    </source>
</reference>
<dbReference type="Gene3D" id="3.30.565.10">
    <property type="entry name" value="Histidine kinase-like ATPase, C-terminal domain"/>
    <property type="match status" value="1"/>
</dbReference>
<dbReference type="Pfam" id="PF10436">
    <property type="entry name" value="BCDHK_Adom3"/>
    <property type="match status" value="1"/>
</dbReference>
<evidence type="ECO:0000256" key="6">
    <source>
        <dbReference type="ARBA" id="ARBA00023128"/>
    </source>
</evidence>
<comment type="subcellular location">
    <subcellularLocation>
        <location evidence="7">Mitochondrion matrix</location>
    </subcellularLocation>
</comment>
<feature type="region of interest" description="Disordered" evidence="8">
    <location>
        <begin position="837"/>
        <end position="862"/>
    </location>
</feature>
<dbReference type="InterPro" id="IPR039028">
    <property type="entry name" value="BCKD/PDK"/>
</dbReference>
<dbReference type="PANTHER" id="PTHR11947">
    <property type="entry name" value="PYRUVATE DEHYDROGENASE KINASE"/>
    <property type="match status" value="1"/>
</dbReference>
<dbReference type="Proteomes" id="UP000184267">
    <property type="component" value="Unassembled WGS sequence"/>
</dbReference>
<evidence type="ECO:0000259" key="9">
    <source>
        <dbReference type="Pfam" id="PF10436"/>
    </source>
</evidence>
<dbReference type="GO" id="GO:0005524">
    <property type="term" value="F:ATP binding"/>
    <property type="evidence" value="ECO:0007669"/>
    <property type="project" value="UniProtKB-UniRule"/>
</dbReference>
<dbReference type="OMA" id="GRMDNTI"/>
<keyword evidence="2 7" id="KW-0808">Transferase</keyword>
<protein>
    <recommendedName>
        <fullName evidence="7">Protein-serine/threonine kinase</fullName>
        <ecNumber evidence="7">2.7.11.-</ecNumber>
    </recommendedName>
</protein>
<keyword evidence="4 7" id="KW-0418">Kinase</keyword>
<evidence type="ECO:0000256" key="2">
    <source>
        <dbReference type="ARBA" id="ARBA00022679"/>
    </source>
</evidence>
<gene>
    <name evidence="10" type="ORF">TRAPUB_5574</name>
</gene>
<keyword evidence="3 7" id="KW-0547">Nucleotide-binding</keyword>
<evidence type="ECO:0000256" key="4">
    <source>
        <dbReference type="ARBA" id="ARBA00022777"/>
    </source>
</evidence>
<evidence type="ECO:0000256" key="3">
    <source>
        <dbReference type="ARBA" id="ARBA00022741"/>
    </source>
</evidence>
<sequence length="909" mass="99284">MNASRVTTKAAAAAAACQAHGRALLPSPGGGGPSHRRSLGTVRRISTSTHFYQNKHLEAYASKPATRLTLRQLVYFGKYMNEERLIKSANYVRTELPVRIAHRLRDMQALPYVVVTQEGVAKVYELYWTAFDKFRRFPEITNLQENDAFCESVRGLLNDHKSVIPNLSLGLSLSSPYLLPDRLDTFMRKMLVSRISRRVLAEHHIALTQFLKSRHRAAEAHENVGIIYTGLRVQDSIERCATYLRRRAPNTEEDALSGPLSDADWSEVIVDGHKDTRFAYIREHLEYIIFELLKNSLRATRAKHPTARVLPPVRVTVVASDNDVYLRISDQGGGLVSTGIKSPSDLFSFSHVRNAARLADARLGALRTLSSSQQGMTATVSEQIGKWQRESDADVPADGVNPHPRIGIGLPMSNIYANYFGGSLELVSLDGYARRFPCFASPSLSFSDPERDRYLGRMDNTIYSPTDELPPPAYEISQDAFDQKTGRVIEESAREPPEPRVDEDGFEIWDEEAFEAALAAMGSVSVAEGASSGKSTAGTNSLPSYPPEKARKLPEQPAPIAASTPVASGSSSAGSSSSLSSSSSQTRPLNLAKKTRPGKERPAWFEEAGLGATTPTMPHVQPPSRADVPSQAEALARAARPPPRRQLTVMNRDGADIEREVTPPPEFTPVGPSLDGPPYESFTMSYDGPELEPPDLLPPPPAFDTLPERYTLRPSPQPSPQPDHTRSHPAHAQSLPATNRSPLPTARPHVDHAQTLPAAPASRVQPPPVTNALKDYQPRAKFPGAPRLAFNPQLAYSKPLPSVPQDEEPAPQTFDASAFYNGAVAAHFSSNIPARMRQPAAVQSDRSSIYSQDSSWAPPTNGYSSYGSFSSQAVVSPRPSYAYGQAAFPEPAPSSNSAWNPGGRTQQWG</sequence>
<comment type="similarity">
    <text evidence="1 7">Belongs to the PDK/BCKDK protein kinase family.</text>
</comment>
<proteinExistence type="inferred from homology"/>
<dbReference type="SUPFAM" id="SSF55874">
    <property type="entry name" value="ATPase domain of HSP90 chaperone/DNA topoisomerase II/histidine kinase"/>
    <property type="match status" value="1"/>
</dbReference>
<dbReference type="InterPro" id="IPR036890">
    <property type="entry name" value="HATPase_C_sf"/>
</dbReference>
<organism evidence="10 11">
    <name type="scientific">Trametes pubescens</name>
    <name type="common">White-rot fungus</name>
    <dbReference type="NCBI Taxonomy" id="154538"/>
    <lineage>
        <taxon>Eukaryota</taxon>
        <taxon>Fungi</taxon>
        <taxon>Dikarya</taxon>
        <taxon>Basidiomycota</taxon>
        <taxon>Agaricomycotina</taxon>
        <taxon>Agaricomycetes</taxon>
        <taxon>Polyporales</taxon>
        <taxon>Polyporaceae</taxon>
        <taxon>Trametes</taxon>
    </lineage>
</organism>
<feature type="region of interest" description="Disordered" evidence="8">
    <location>
        <begin position="529"/>
        <end position="788"/>
    </location>
</feature>
<accession>A0A1M2V820</accession>
<dbReference type="STRING" id="154538.A0A1M2V820"/>
<dbReference type="AlphaFoldDB" id="A0A1M2V820"/>
<dbReference type="PANTHER" id="PTHR11947:SF25">
    <property type="entry name" value="[PYRUVATE DEHYDROGENASE (ACETYL-TRANSFERRING)] KINASE 2, MITOCHONDRIAL"/>
    <property type="match status" value="1"/>
</dbReference>
<feature type="compositionally biased region" description="Low complexity" evidence="8">
    <location>
        <begin position="843"/>
        <end position="855"/>
    </location>
</feature>
<name>A0A1M2V820_TRAPU</name>
<dbReference type="InterPro" id="IPR036784">
    <property type="entry name" value="AK/P_DHK_N_sf"/>
</dbReference>
<comment type="caution">
    <text evidence="10">The sequence shown here is derived from an EMBL/GenBank/DDBJ whole genome shotgun (WGS) entry which is preliminary data.</text>
</comment>
<keyword evidence="11" id="KW-1185">Reference proteome</keyword>
<dbReference type="OrthoDB" id="3264224at2759"/>
<feature type="domain" description="Branched-chain alpha-ketoacid dehydrogenase kinase/Pyruvate dehydrogenase kinase N-terminal" evidence="9">
    <location>
        <begin position="67"/>
        <end position="227"/>
    </location>
</feature>
<keyword evidence="5 7" id="KW-0067">ATP-binding</keyword>
<feature type="compositionally biased region" description="Polar residues" evidence="8">
    <location>
        <begin position="893"/>
        <end position="909"/>
    </location>
</feature>
<evidence type="ECO:0000256" key="5">
    <source>
        <dbReference type="ARBA" id="ARBA00022840"/>
    </source>
</evidence>
<keyword evidence="6 7" id="KW-0496">Mitochondrion</keyword>
<evidence type="ECO:0000313" key="11">
    <source>
        <dbReference type="Proteomes" id="UP000184267"/>
    </source>
</evidence>
<evidence type="ECO:0000313" key="10">
    <source>
        <dbReference type="EMBL" id="OJT03752.1"/>
    </source>
</evidence>
<evidence type="ECO:0000256" key="1">
    <source>
        <dbReference type="ARBA" id="ARBA00006155"/>
    </source>
</evidence>
<feature type="compositionally biased region" description="Low complexity" evidence="8">
    <location>
        <begin position="567"/>
        <end position="584"/>
    </location>
</feature>
<dbReference type="EC" id="2.7.11.-" evidence="7"/>